<organism evidence="3 4">
    <name type="scientific">Malassezia equina</name>
    <dbReference type="NCBI Taxonomy" id="1381935"/>
    <lineage>
        <taxon>Eukaryota</taxon>
        <taxon>Fungi</taxon>
        <taxon>Dikarya</taxon>
        <taxon>Basidiomycota</taxon>
        <taxon>Ustilaginomycotina</taxon>
        <taxon>Malasseziomycetes</taxon>
        <taxon>Malasseziales</taxon>
        <taxon>Malasseziaceae</taxon>
        <taxon>Malassezia</taxon>
    </lineage>
</organism>
<dbReference type="PANTHER" id="PTHR28019">
    <property type="entry name" value="CELL MEMBRANE PROTEIN YLR413W-RELATED"/>
    <property type="match status" value="1"/>
</dbReference>
<dbReference type="Proteomes" id="UP001214415">
    <property type="component" value="Chromosome 8"/>
</dbReference>
<feature type="chain" id="PRO_5042201648" evidence="2">
    <location>
        <begin position="19"/>
        <end position="236"/>
    </location>
</feature>
<sequence>MRIALAVVAQFLLFSATALVILANMGQLTHNMVARNIRVMKATVQANQLPQLMTKSFTSPLGQGQGLREQYSWGLYNYCGGSSDFEQVACEDKSFGHRINVPQAIQADMPSGKSSAATGQYPDQDNINSYTRAAFYLLFVGTIIAGVAFLVSVLTHMAALSISSILAFLAFAVLVAGAGIETYFIAKMKDNSAQLVQVDYGNALWMFWAAAGACMFAVPILVSGAAASRVRYAEVY</sequence>
<proteinExistence type="predicted"/>
<keyword evidence="1" id="KW-0472">Membrane</keyword>
<dbReference type="InterPro" id="IPR052413">
    <property type="entry name" value="SUR7_domain"/>
</dbReference>
<keyword evidence="4" id="KW-1185">Reference proteome</keyword>
<dbReference type="AlphaFoldDB" id="A0AAF0EHN6"/>
<reference evidence="3" key="1">
    <citation type="submission" date="2023-03" db="EMBL/GenBank/DDBJ databases">
        <title>Mating type loci evolution in Malassezia.</title>
        <authorList>
            <person name="Coelho M.A."/>
        </authorList>
    </citation>
    <scope>NUCLEOTIDE SEQUENCE</scope>
    <source>
        <strain evidence="3">CBS 12830</strain>
    </source>
</reference>
<dbReference type="InterPro" id="IPR009571">
    <property type="entry name" value="SUR7/Rim9-like_fungi"/>
</dbReference>
<evidence type="ECO:0000313" key="3">
    <source>
        <dbReference type="EMBL" id="WFD24884.1"/>
    </source>
</evidence>
<protein>
    <submittedName>
        <fullName evidence="3">Uncharacterized protein</fullName>
    </submittedName>
</protein>
<feature type="transmembrane region" description="Helical" evidence="1">
    <location>
        <begin position="166"/>
        <end position="185"/>
    </location>
</feature>
<dbReference type="GO" id="GO:0051285">
    <property type="term" value="C:cell cortex of cell tip"/>
    <property type="evidence" value="ECO:0007669"/>
    <property type="project" value="TreeGrafter"/>
</dbReference>
<keyword evidence="1" id="KW-1133">Transmembrane helix</keyword>
<dbReference type="GO" id="GO:0031505">
    <property type="term" value="P:fungal-type cell wall organization"/>
    <property type="evidence" value="ECO:0007669"/>
    <property type="project" value="TreeGrafter"/>
</dbReference>
<evidence type="ECO:0000256" key="2">
    <source>
        <dbReference type="SAM" id="SignalP"/>
    </source>
</evidence>
<feature type="transmembrane region" description="Helical" evidence="1">
    <location>
        <begin position="133"/>
        <end position="154"/>
    </location>
</feature>
<accession>A0AAF0EHN6</accession>
<dbReference type="PANTHER" id="PTHR28019:SF2">
    <property type="entry name" value="CELL MEMBRANE PROTEIN YLR413W-RELATED"/>
    <property type="match status" value="1"/>
</dbReference>
<feature type="transmembrane region" description="Helical" evidence="1">
    <location>
        <begin position="205"/>
        <end position="227"/>
    </location>
</feature>
<name>A0AAF0EHN6_9BASI</name>
<evidence type="ECO:0000313" key="4">
    <source>
        <dbReference type="Proteomes" id="UP001214415"/>
    </source>
</evidence>
<gene>
    <name evidence="3" type="ORF">MEQU1_003590</name>
</gene>
<keyword evidence="2" id="KW-0732">Signal</keyword>
<dbReference type="Pfam" id="PF06687">
    <property type="entry name" value="SUR7"/>
    <property type="match status" value="1"/>
</dbReference>
<dbReference type="EMBL" id="CP119907">
    <property type="protein sequence ID" value="WFD24884.1"/>
    <property type="molecule type" value="Genomic_DNA"/>
</dbReference>
<evidence type="ECO:0000256" key="1">
    <source>
        <dbReference type="SAM" id="Phobius"/>
    </source>
</evidence>
<keyword evidence="1" id="KW-0812">Transmembrane</keyword>
<feature type="signal peptide" evidence="2">
    <location>
        <begin position="1"/>
        <end position="18"/>
    </location>
</feature>
<dbReference type="GO" id="GO:0005886">
    <property type="term" value="C:plasma membrane"/>
    <property type="evidence" value="ECO:0007669"/>
    <property type="project" value="InterPro"/>
</dbReference>